<dbReference type="Gene3D" id="2.60.40.10">
    <property type="entry name" value="Immunoglobulins"/>
    <property type="match status" value="1"/>
</dbReference>
<evidence type="ECO:0000313" key="3">
    <source>
        <dbReference type="EMBL" id="CAB3999611.1"/>
    </source>
</evidence>
<reference evidence="3" key="1">
    <citation type="submission" date="2020-04" db="EMBL/GenBank/DDBJ databases">
        <authorList>
            <person name="Alioto T."/>
            <person name="Alioto T."/>
            <person name="Gomez Garrido J."/>
        </authorList>
    </citation>
    <scope>NUCLEOTIDE SEQUENCE</scope>
    <source>
        <strain evidence="3">A484AB</strain>
    </source>
</reference>
<dbReference type="InterPro" id="IPR036116">
    <property type="entry name" value="FN3_sf"/>
</dbReference>
<dbReference type="SUPFAM" id="SSF49265">
    <property type="entry name" value="Fibronectin type III"/>
    <property type="match status" value="1"/>
</dbReference>
<dbReference type="GO" id="GO:0016020">
    <property type="term" value="C:membrane"/>
    <property type="evidence" value="ECO:0007669"/>
    <property type="project" value="UniProtKB-SubCell"/>
</dbReference>
<dbReference type="InterPro" id="IPR003961">
    <property type="entry name" value="FN3_dom"/>
</dbReference>
<dbReference type="AlphaFoldDB" id="A0A6S7HY12"/>
<evidence type="ECO:0000256" key="2">
    <source>
        <dbReference type="SAM" id="Phobius"/>
    </source>
</evidence>
<feature type="region of interest" description="Disordered" evidence="1">
    <location>
        <begin position="169"/>
        <end position="190"/>
    </location>
</feature>
<dbReference type="InterPro" id="IPR050713">
    <property type="entry name" value="RTP_Phos/Ushers"/>
</dbReference>
<dbReference type="PANTHER" id="PTHR46957:SF3">
    <property type="entry name" value="CYTOKINE RECEPTOR"/>
    <property type="match status" value="1"/>
</dbReference>
<feature type="compositionally biased region" description="Polar residues" evidence="1">
    <location>
        <begin position="216"/>
        <end position="229"/>
    </location>
</feature>
<organism evidence="3 4">
    <name type="scientific">Paramuricea clavata</name>
    <name type="common">Red gorgonian</name>
    <name type="synonym">Violescent sea-whip</name>
    <dbReference type="NCBI Taxonomy" id="317549"/>
    <lineage>
        <taxon>Eukaryota</taxon>
        <taxon>Metazoa</taxon>
        <taxon>Cnidaria</taxon>
        <taxon>Anthozoa</taxon>
        <taxon>Octocorallia</taxon>
        <taxon>Malacalcyonacea</taxon>
        <taxon>Plexauridae</taxon>
        <taxon>Paramuricea</taxon>
    </lineage>
</organism>
<dbReference type="CDD" id="cd00063">
    <property type="entry name" value="FN3"/>
    <property type="match status" value="1"/>
</dbReference>
<dbReference type="PROSITE" id="PS50853">
    <property type="entry name" value="FN3"/>
    <property type="match status" value="1"/>
</dbReference>
<evidence type="ECO:0000313" key="4">
    <source>
        <dbReference type="Proteomes" id="UP001152795"/>
    </source>
</evidence>
<keyword evidence="3" id="KW-0675">Receptor</keyword>
<keyword evidence="2" id="KW-1133">Transmembrane helix</keyword>
<name>A0A6S7HY12_PARCT</name>
<comment type="caution">
    <text evidence="3">The sequence shown here is derived from an EMBL/GenBank/DDBJ whole genome shotgun (WGS) entry which is preliminary data.</text>
</comment>
<gene>
    <name evidence="3" type="ORF">PACLA_8A064930</name>
</gene>
<accession>A0A6S7HY12</accession>
<protein>
    <submittedName>
        <fullName evidence="3">Receptor-type tyrosine- phosphatase delta</fullName>
    </submittedName>
</protein>
<sequence length="339" mass="37512">MQGYLVVILGVQTTEQNGVIINYTACVSHSENGPYFQTFTTSERKWLVGNLNTSTKYFVRVLASTKVGHGTYSESEGFFTNGRPAEKAIAKTSSTLTFSLKIPSKTFVYFYVVALKLKDGKEPASSDSYENNELVTYGEAENSTNPKPYIAAVVASSVVDGNMFVLGDGRNTSNSTSRKRRSPTSDYFNGPLEPGTSYSVFQRIIINEMGEYYSTAWSPPSKTSENTDQVPGDVSDTDDTDGFEKYLVAIIIASTILLVILCVIAYCIYQSRRLKSNTDDVHHLPSSQHDDIGNYEQVHNEESMYIALKSPGEVNDDHCYGHLNPDVQNVHVDQEETGI</sequence>
<keyword evidence="4" id="KW-1185">Reference proteome</keyword>
<keyword evidence="2" id="KW-0812">Transmembrane</keyword>
<keyword evidence="2" id="KW-0472">Membrane</keyword>
<feature type="region of interest" description="Disordered" evidence="1">
    <location>
        <begin position="216"/>
        <end position="237"/>
    </location>
</feature>
<dbReference type="Proteomes" id="UP001152795">
    <property type="component" value="Unassembled WGS sequence"/>
</dbReference>
<dbReference type="InterPro" id="IPR013783">
    <property type="entry name" value="Ig-like_fold"/>
</dbReference>
<evidence type="ECO:0000256" key="1">
    <source>
        <dbReference type="SAM" id="MobiDB-lite"/>
    </source>
</evidence>
<dbReference type="OrthoDB" id="5981886at2759"/>
<dbReference type="PANTHER" id="PTHR46957">
    <property type="entry name" value="CYTOKINE RECEPTOR"/>
    <property type="match status" value="1"/>
</dbReference>
<proteinExistence type="predicted"/>
<dbReference type="EMBL" id="CACRXK020003625">
    <property type="protein sequence ID" value="CAB3999611.1"/>
    <property type="molecule type" value="Genomic_DNA"/>
</dbReference>
<feature type="transmembrane region" description="Helical" evidence="2">
    <location>
        <begin position="246"/>
        <end position="269"/>
    </location>
</feature>